<keyword evidence="2" id="KW-0472">Membrane</keyword>
<keyword evidence="3" id="KW-0732">Signal</keyword>
<evidence type="ECO:0000313" key="5">
    <source>
        <dbReference type="Proteomes" id="UP000076794"/>
    </source>
</evidence>
<dbReference type="KEGG" id="ido:I598_2679"/>
<evidence type="ECO:0000256" key="2">
    <source>
        <dbReference type="SAM" id="Phobius"/>
    </source>
</evidence>
<dbReference type="AlphaFoldDB" id="A0A168FNQ9"/>
<accession>A0A168FNQ9</accession>
<feature type="signal peptide" evidence="3">
    <location>
        <begin position="1"/>
        <end position="35"/>
    </location>
</feature>
<dbReference type="STRING" id="1300344.I598_2679"/>
<dbReference type="Gene3D" id="2.60.40.230">
    <property type="entry name" value="Neocarzinostatin-like"/>
    <property type="match status" value="1"/>
</dbReference>
<feature type="compositionally biased region" description="Low complexity" evidence="1">
    <location>
        <begin position="224"/>
        <end position="266"/>
    </location>
</feature>
<keyword evidence="2" id="KW-0812">Transmembrane</keyword>
<dbReference type="EMBL" id="CP014209">
    <property type="protein sequence ID" value="ANC32209.1"/>
    <property type="molecule type" value="Genomic_DNA"/>
</dbReference>
<dbReference type="RefSeq" id="WP_068203368.1">
    <property type="nucleotide sequence ID" value="NZ_CP014209.1"/>
</dbReference>
<keyword evidence="2" id="KW-1133">Transmembrane helix</keyword>
<protein>
    <recommendedName>
        <fullName evidence="6">Htaa</fullName>
    </recommendedName>
</protein>
<gene>
    <name evidence="4" type="ORF">I598_2679</name>
</gene>
<dbReference type="PATRIC" id="fig|1300344.3.peg.2693"/>
<sequence>MRRPAALLALLLTAVLATTLAVPALVPGAAAPAQAAANVSVSGVDGAARASADGATTLRLSGSGFQSVAKGFGGIYVLFGWVSGSGWAPSQGGATGQTLRYVPDAETGANAGYQRFVAFPGSDTASEANGGLVAKDGTWSAELIVPGPVFTAQDRAGSPVEVNCLEVTCGVITIGAHGVANASNETFTPVEFVGAASDDAASGAGGRADGGAGSTDDTEDAEGTGDSATDDTTGGATDATGGSPDATGGQAAAGTPSPSASAEAGPATLGFDQATAVAGRVLSFAGQGFQPGEQVVVVLDDGAIAVGPLTAGTHGEIAGLMELPGDLRLGTHVLKVTAASSGKQPEVEVVVTRDPAEAEAQDALVASAAGAGAATTGAWGSGWSWGELAAGAGLLVLLLVVLSSAITATRRRRAARAATAPAPATPQDRP</sequence>
<feature type="transmembrane region" description="Helical" evidence="2">
    <location>
        <begin position="388"/>
        <end position="408"/>
    </location>
</feature>
<proteinExistence type="predicted"/>
<evidence type="ECO:0000256" key="3">
    <source>
        <dbReference type="SAM" id="SignalP"/>
    </source>
</evidence>
<dbReference type="Proteomes" id="UP000076794">
    <property type="component" value="Chromosome"/>
</dbReference>
<feature type="chain" id="PRO_5007896923" description="Htaa" evidence="3">
    <location>
        <begin position="36"/>
        <end position="430"/>
    </location>
</feature>
<feature type="compositionally biased region" description="Gly residues" evidence="1">
    <location>
        <begin position="203"/>
        <end position="213"/>
    </location>
</feature>
<evidence type="ECO:0000313" key="4">
    <source>
        <dbReference type="EMBL" id="ANC32209.1"/>
    </source>
</evidence>
<evidence type="ECO:0008006" key="6">
    <source>
        <dbReference type="Google" id="ProtNLM"/>
    </source>
</evidence>
<feature type="region of interest" description="Disordered" evidence="1">
    <location>
        <begin position="198"/>
        <end position="266"/>
    </location>
</feature>
<dbReference type="OrthoDB" id="4775562at2"/>
<keyword evidence="5" id="KW-1185">Reference proteome</keyword>
<organism evidence="4 5">
    <name type="scientific">Isoptericola dokdonensis DS-3</name>
    <dbReference type="NCBI Taxonomy" id="1300344"/>
    <lineage>
        <taxon>Bacteria</taxon>
        <taxon>Bacillati</taxon>
        <taxon>Actinomycetota</taxon>
        <taxon>Actinomycetes</taxon>
        <taxon>Micrococcales</taxon>
        <taxon>Promicromonosporaceae</taxon>
        <taxon>Isoptericola</taxon>
    </lineage>
</organism>
<name>A0A168FNQ9_9MICO</name>
<evidence type="ECO:0000256" key="1">
    <source>
        <dbReference type="SAM" id="MobiDB-lite"/>
    </source>
</evidence>
<reference evidence="4 5" key="1">
    <citation type="submission" date="2016-01" db="EMBL/GenBank/DDBJ databases">
        <title>Complete genome sequence of a soil Actinobacterium, Isoptericola dokdonensis DS-3.</title>
        <authorList>
            <person name="Kwon S.-K."/>
            <person name="Kim J.F."/>
        </authorList>
    </citation>
    <scope>NUCLEOTIDE SEQUENCE [LARGE SCALE GENOMIC DNA]</scope>
    <source>
        <strain evidence="4 5">DS-3</strain>
    </source>
</reference>